<accession>A0A9D4JEL7</accession>
<comment type="caution">
    <text evidence="2">The sequence shown here is derived from an EMBL/GenBank/DDBJ whole genome shotgun (WGS) entry which is preliminary data.</text>
</comment>
<evidence type="ECO:0000256" key="1">
    <source>
        <dbReference type="SAM" id="Phobius"/>
    </source>
</evidence>
<sequence length="169" mass="19243">MNGNETFVECSSNADITFKFKNPVENTSFVIAECDAMITTCRMLVRDIENIYNISYTGRGGILHINHRAKYTYGTYECFETYCPSNYVAVDINPRYIDGGDANITRCERNEERETDCTPIVGLGYVSLVLCVISYILLISHISSILLIRRIKDDKTNPLGQRSQRFRGQ</sequence>
<keyword evidence="1" id="KW-0812">Transmembrane</keyword>
<proteinExistence type="predicted"/>
<reference evidence="2" key="2">
    <citation type="submission" date="2020-11" db="EMBL/GenBank/DDBJ databases">
        <authorList>
            <person name="McCartney M.A."/>
            <person name="Auch B."/>
            <person name="Kono T."/>
            <person name="Mallez S."/>
            <person name="Becker A."/>
            <person name="Gohl D.M."/>
            <person name="Silverstein K.A.T."/>
            <person name="Koren S."/>
            <person name="Bechman K.B."/>
            <person name="Herman A."/>
            <person name="Abrahante J.E."/>
            <person name="Garbe J."/>
        </authorList>
    </citation>
    <scope>NUCLEOTIDE SEQUENCE</scope>
    <source>
        <strain evidence="2">Duluth1</strain>
        <tissue evidence="2">Whole animal</tissue>
    </source>
</reference>
<feature type="transmembrane region" description="Helical" evidence="1">
    <location>
        <begin position="123"/>
        <end position="148"/>
    </location>
</feature>
<protein>
    <submittedName>
        <fullName evidence="2">Uncharacterized protein</fullName>
    </submittedName>
</protein>
<evidence type="ECO:0000313" key="2">
    <source>
        <dbReference type="EMBL" id="KAH3810006.1"/>
    </source>
</evidence>
<dbReference type="Proteomes" id="UP000828390">
    <property type="component" value="Unassembled WGS sequence"/>
</dbReference>
<organism evidence="2 3">
    <name type="scientific">Dreissena polymorpha</name>
    <name type="common">Zebra mussel</name>
    <name type="synonym">Mytilus polymorpha</name>
    <dbReference type="NCBI Taxonomy" id="45954"/>
    <lineage>
        <taxon>Eukaryota</taxon>
        <taxon>Metazoa</taxon>
        <taxon>Spiralia</taxon>
        <taxon>Lophotrochozoa</taxon>
        <taxon>Mollusca</taxon>
        <taxon>Bivalvia</taxon>
        <taxon>Autobranchia</taxon>
        <taxon>Heteroconchia</taxon>
        <taxon>Euheterodonta</taxon>
        <taxon>Imparidentia</taxon>
        <taxon>Neoheterodontei</taxon>
        <taxon>Myida</taxon>
        <taxon>Dreissenoidea</taxon>
        <taxon>Dreissenidae</taxon>
        <taxon>Dreissena</taxon>
    </lineage>
</organism>
<name>A0A9D4JEL7_DREPO</name>
<keyword evidence="1" id="KW-1133">Transmembrane helix</keyword>
<dbReference type="EMBL" id="JAIWYP010000006">
    <property type="protein sequence ID" value="KAH3810006.1"/>
    <property type="molecule type" value="Genomic_DNA"/>
</dbReference>
<dbReference type="AlphaFoldDB" id="A0A9D4JEL7"/>
<evidence type="ECO:0000313" key="3">
    <source>
        <dbReference type="Proteomes" id="UP000828390"/>
    </source>
</evidence>
<keyword evidence="3" id="KW-1185">Reference proteome</keyword>
<gene>
    <name evidence="2" type="ORF">DPMN_138388</name>
</gene>
<keyword evidence="1" id="KW-0472">Membrane</keyword>
<reference evidence="2" key="1">
    <citation type="journal article" date="2019" name="bioRxiv">
        <title>The Genome of the Zebra Mussel, Dreissena polymorpha: A Resource for Invasive Species Research.</title>
        <authorList>
            <person name="McCartney M.A."/>
            <person name="Auch B."/>
            <person name="Kono T."/>
            <person name="Mallez S."/>
            <person name="Zhang Y."/>
            <person name="Obille A."/>
            <person name="Becker A."/>
            <person name="Abrahante J.E."/>
            <person name="Garbe J."/>
            <person name="Badalamenti J.P."/>
            <person name="Herman A."/>
            <person name="Mangelson H."/>
            <person name="Liachko I."/>
            <person name="Sullivan S."/>
            <person name="Sone E.D."/>
            <person name="Koren S."/>
            <person name="Silverstein K.A.T."/>
            <person name="Beckman K.B."/>
            <person name="Gohl D.M."/>
        </authorList>
    </citation>
    <scope>NUCLEOTIDE SEQUENCE</scope>
    <source>
        <strain evidence="2">Duluth1</strain>
        <tissue evidence="2">Whole animal</tissue>
    </source>
</reference>